<gene>
    <name evidence="14" type="ORF">IPF40_03520</name>
</gene>
<evidence type="ECO:0000256" key="6">
    <source>
        <dbReference type="ARBA" id="ARBA00022679"/>
    </source>
</evidence>
<comment type="pathway">
    <text evidence="1 11">Glycerolipid metabolism; triacylglycerol biosynthesis.</text>
</comment>
<evidence type="ECO:0000256" key="10">
    <source>
        <dbReference type="ARBA" id="ARBA00048109"/>
    </source>
</evidence>
<dbReference type="GO" id="GO:0001666">
    <property type="term" value="P:response to hypoxia"/>
    <property type="evidence" value="ECO:0007669"/>
    <property type="project" value="TreeGrafter"/>
</dbReference>
<evidence type="ECO:0000256" key="8">
    <source>
        <dbReference type="ARBA" id="ARBA00023098"/>
    </source>
</evidence>
<dbReference type="InterPro" id="IPR014292">
    <property type="entry name" value="Acyl_transf_WS/DGAT"/>
</dbReference>
<comment type="catalytic activity">
    <reaction evidence="10 11">
        <text>an acyl-CoA + a 1,2-diacyl-sn-glycerol = a triacyl-sn-glycerol + CoA</text>
        <dbReference type="Rhea" id="RHEA:10868"/>
        <dbReference type="ChEBI" id="CHEBI:17815"/>
        <dbReference type="ChEBI" id="CHEBI:57287"/>
        <dbReference type="ChEBI" id="CHEBI:58342"/>
        <dbReference type="ChEBI" id="CHEBI:64615"/>
        <dbReference type="EC" id="2.3.1.20"/>
    </reaction>
</comment>
<keyword evidence="9 11" id="KW-0012">Acyltransferase</keyword>
<dbReference type="Proteomes" id="UP000718281">
    <property type="component" value="Unassembled WGS sequence"/>
</dbReference>
<evidence type="ECO:0000313" key="15">
    <source>
        <dbReference type="Proteomes" id="UP000718281"/>
    </source>
</evidence>
<dbReference type="InterPro" id="IPR004255">
    <property type="entry name" value="O-acyltransferase_WSD1_N"/>
</dbReference>
<dbReference type="GO" id="GO:0019432">
    <property type="term" value="P:triglyceride biosynthetic process"/>
    <property type="evidence" value="ECO:0007669"/>
    <property type="project" value="TreeGrafter"/>
</dbReference>
<evidence type="ECO:0000259" key="13">
    <source>
        <dbReference type="Pfam" id="PF06974"/>
    </source>
</evidence>
<dbReference type="AlphaFoldDB" id="A0A934X4P4"/>
<dbReference type="SUPFAM" id="SSF52777">
    <property type="entry name" value="CoA-dependent acyltransferases"/>
    <property type="match status" value="1"/>
</dbReference>
<comment type="caution">
    <text evidence="14">The sequence shown here is derived from an EMBL/GenBank/DDBJ whole genome shotgun (WGS) entry which is preliminary data.</text>
</comment>
<evidence type="ECO:0000256" key="4">
    <source>
        <dbReference type="ARBA" id="ARBA00013244"/>
    </source>
</evidence>
<dbReference type="PANTHER" id="PTHR31650">
    <property type="entry name" value="O-ACYLTRANSFERASE (WSD1-LIKE) FAMILY PROTEIN"/>
    <property type="match status" value="1"/>
</dbReference>
<sequence>MQQLTGLDEMFLSLDTGRTTGHVAGIAYFDKPAEKRDELAFLRERVADRLTRLPVLRWRLKSVPLEMDGRYWVDGPVDIKEQVIGIRLPKPGTDAQLHEAIDRIMAQLLERDRPMWRIYVIEGLEDGRYAYVIKMTHGLADGSVLWMLFDQLSDNPSEVLPEVPMSAEPRGGKAEMLARGLVGLAKKPVKGIKLQAETAAWAAGKVRKEGLRFLPDSVVRMLPGELSKPVAALANKGRADGDAKAGSLVPSLAPPKSPFNGTVTGNVSFSYHDFAIADLRKVGKLVGGTINDAVLAVTAGALRAYMADHGGIVERPLITSTPISWRTGKEKERFANQVFMLFQPLATHIADPLERLKFARETASAAKANWDGIPSHLTRRASEWMPVVALGPSMKVMSYLPGTYAPKMFNVSVSNVKGPAVKPVFGGVEIGQYVIFGFLPPGCGLLLGGQSLGDRIIFSATACTDIVTDYRDLPRYLKESLDELLALT</sequence>
<evidence type="ECO:0000313" key="14">
    <source>
        <dbReference type="EMBL" id="MBK6300144.1"/>
    </source>
</evidence>
<keyword evidence="7 11" id="KW-0319">Glycerol metabolism</keyword>
<evidence type="ECO:0000256" key="9">
    <source>
        <dbReference type="ARBA" id="ARBA00023315"/>
    </source>
</evidence>
<comment type="similarity">
    <text evidence="3 11">Belongs to the long-chain O-acyltransferase family.</text>
</comment>
<evidence type="ECO:0000256" key="11">
    <source>
        <dbReference type="RuleBase" id="RU361241"/>
    </source>
</evidence>
<reference evidence="14 15" key="1">
    <citation type="submission" date="2020-10" db="EMBL/GenBank/DDBJ databases">
        <title>Connecting structure to function with the recovery of over 1000 high-quality activated sludge metagenome-assembled genomes encoding full-length rRNA genes using long-read sequencing.</title>
        <authorList>
            <person name="Singleton C.M."/>
            <person name="Petriglieri F."/>
            <person name="Kristensen J.M."/>
            <person name="Kirkegaard R.H."/>
            <person name="Michaelsen T.Y."/>
            <person name="Andersen M.H."/>
            <person name="Karst S.M."/>
            <person name="Dueholm M.S."/>
            <person name="Nielsen P.H."/>
            <person name="Albertsen M."/>
        </authorList>
    </citation>
    <scope>NUCLEOTIDE SEQUENCE [LARGE SCALE GENOMIC DNA]</scope>
    <source>
        <strain evidence="14">AalE_18-Q3-R2-46_BAT3C.188</strain>
    </source>
</reference>
<proteinExistence type="inferred from homology"/>
<evidence type="ECO:0000256" key="3">
    <source>
        <dbReference type="ARBA" id="ARBA00009587"/>
    </source>
</evidence>
<evidence type="ECO:0000256" key="1">
    <source>
        <dbReference type="ARBA" id="ARBA00004771"/>
    </source>
</evidence>
<dbReference type="GO" id="GO:0071731">
    <property type="term" value="P:response to nitric oxide"/>
    <property type="evidence" value="ECO:0007669"/>
    <property type="project" value="TreeGrafter"/>
</dbReference>
<comment type="pathway">
    <text evidence="2">Lipid metabolism.</text>
</comment>
<evidence type="ECO:0000256" key="5">
    <source>
        <dbReference type="ARBA" id="ARBA00022516"/>
    </source>
</evidence>
<dbReference type="GO" id="GO:0051701">
    <property type="term" value="P:biological process involved in interaction with host"/>
    <property type="evidence" value="ECO:0007669"/>
    <property type="project" value="TreeGrafter"/>
</dbReference>
<organism evidence="14 15">
    <name type="scientific">Candidatus Phosphoribacter hodrii</name>
    <dbReference type="NCBI Taxonomy" id="2953743"/>
    <lineage>
        <taxon>Bacteria</taxon>
        <taxon>Bacillati</taxon>
        <taxon>Actinomycetota</taxon>
        <taxon>Actinomycetes</taxon>
        <taxon>Micrococcales</taxon>
        <taxon>Dermatophilaceae</taxon>
        <taxon>Candidatus Phosphoribacter</taxon>
    </lineage>
</organism>
<accession>A0A934X4P4</accession>
<dbReference type="Pfam" id="PF03007">
    <property type="entry name" value="WS_DGAT_cat"/>
    <property type="match status" value="1"/>
</dbReference>
<dbReference type="GO" id="GO:0006071">
    <property type="term" value="P:glycerol metabolic process"/>
    <property type="evidence" value="ECO:0007669"/>
    <property type="project" value="UniProtKB-KW"/>
</dbReference>
<dbReference type="InterPro" id="IPR009721">
    <property type="entry name" value="O-acyltransferase_WSD1_C"/>
</dbReference>
<name>A0A934X4P4_9MICO</name>
<dbReference type="Pfam" id="PF06974">
    <property type="entry name" value="WS_DGAT_C"/>
    <property type="match status" value="1"/>
</dbReference>
<dbReference type="InterPro" id="IPR045034">
    <property type="entry name" value="O-acyltransferase_WSD1-like"/>
</dbReference>
<dbReference type="EC" id="2.3.1.20" evidence="4 11"/>
<feature type="domain" description="O-acyltransferase WSD1 C-terminal" evidence="13">
    <location>
        <begin position="336"/>
        <end position="484"/>
    </location>
</feature>
<keyword evidence="5 11" id="KW-0444">Lipid biosynthesis</keyword>
<dbReference type="GO" id="GO:0005886">
    <property type="term" value="C:plasma membrane"/>
    <property type="evidence" value="ECO:0007669"/>
    <property type="project" value="TreeGrafter"/>
</dbReference>
<keyword evidence="8 11" id="KW-0443">Lipid metabolism</keyword>
<dbReference type="EMBL" id="JADIXZ010000003">
    <property type="protein sequence ID" value="MBK6300144.1"/>
    <property type="molecule type" value="Genomic_DNA"/>
</dbReference>
<keyword evidence="6 11" id="KW-0808">Transferase</keyword>
<dbReference type="PANTHER" id="PTHR31650:SF1">
    <property type="entry name" value="WAX ESTER SYNTHASE_DIACYLGLYCEROL ACYLTRANSFERASE 4-RELATED"/>
    <property type="match status" value="1"/>
</dbReference>
<evidence type="ECO:0000256" key="2">
    <source>
        <dbReference type="ARBA" id="ARBA00005189"/>
    </source>
</evidence>
<evidence type="ECO:0000259" key="12">
    <source>
        <dbReference type="Pfam" id="PF03007"/>
    </source>
</evidence>
<dbReference type="NCBIfam" id="TIGR02946">
    <property type="entry name" value="acyl_WS_DGAT"/>
    <property type="match status" value="1"/>
</dbReference>
<evidence type="ECO:0000256" key="7">
    <source>
        <dbReference type="ARBA" id="ARBA00022798"/>
    </source>
</evidence>
<protein>
    <recommendedName>
        <fullName evidence="4 11">Diacylglycerol O-acyltransferase</fullName>
        <ecNumber evidence="4 11">2.3.1.20</ecNumber>
    </recommendedName>
</protein>
<dbReference type="GO" id="GO:0004144">
    <property type="term" value="F:diacylglycerol O-acyltransferase activity"/>
    <property type="evidence" value="ECO:0007669"/>
    <property type="project" value="UniProtKB-EC"/>
</dbReference>
<feature type="domain" description="O-acyltransferase WSD1-like N-terminal" evidence="12">
    <location>
        <begin position="4"/>
        <end position="294"/>
    </location>
</feature>